<accession>A0A813JCD8</accession>
<feature type="region of interest" description="Disordered" evidence="1">
    <location>
        <begin position="119"/>
        <end position="205"/>
    </location>
</feature>
<feature type="region of interest" description="Disordered" evidence="1">
    <location>
        <begin position="53"/>
        <end position="102"/>
    </location>
</feature>
<protein>
    <submittedName>
        <fullName evidence="2">Uncharacterized protein</fullName>
    </submittedName>
</protein>
<reference evidence="2" key="1">
    <citation type="submission" date="2021-02" db="EMBL/GenBank/DDBJ databases">
        <authorList>
            <person name="Dougan E. K."/>
            <person name="Rhodes N."/>
            <person name="Thang M."/>
            <person name="Chan C."/>
        </authorList>
    </citation>
    <scope>NUCLEOTIDE SEQUENCE</scope>
</reference>
<feature type="compositionally biased region" description="Polar residues" evidence="1">
    <location>
        <begin position="119"/>
        <end position="154"/>
    </location>
</feature>
<feature type="compositionally biased region" description="Polar residues" evidence="1">
    <location>
        <begin position="90"/>
        <end position="102"/>
    </location>
</feature>
<sequence>ATEVVESLDSCGDPEVVGRWMRHLERSEDPMREAAKIMSSLRLLVRQGYCLGSSGSSHVPTQSRQPPPQPSVQAHHHQVNQGHVRVPSGNIPSSPALLSTTTPGAGLVTNISTYGMPYNNSSADNPNRSSSTPYGMPYNNSSADNSNRSTSKPSSGIPIFAMGQSGPNYPSSIPARSSGSIRSDATGSERLGANFGGRRDSDTDFITEPPIDMLSLLNQLKQENVNPRSPTLQPAVSPAAPRVISGASTASTTTTSATLGTDAVAKVNGGQAIDLFRHLDQGSGARDLSKVALKQNKMPPEQNLAVDKDTWMAEMFGLPVDAEGSAPYQ</sequence>
<organism evidence="2 3">
    <name type="scientific">Polarella glacialis</name>
    <name type="common">Dinoflagellate</name>
    <dbReference type="NCBI Taxonomy" id="89957"/>
    <lineage>
        <taxon>Eukaryota</taxon>
        <taxon>Sar</taxon>
        <taxon>Alveolata</taxon>
        <taxon>Dinophyceae</taxon>
        <taxon>Suessiales</taxon>
        <taxon>Suessiaceae</taxon>
        <taxon>Polarella</taxon>
    </lineage>
</organism>
<dbReference type="Proteomes" id="UP000626109">
    <property type="component" value="Unassembled WGS sequence"/>
</dbReference>
<name>A0A813JCD8_POLGL</name>
<feature type="compositionally biased region" description="Polar residues" evidence="1">
    <location>
        <begin position="165"/>
        <end position="186"/>
    </location>
</feature>
<feature type="non-terminal residue" evidence="2">
    <location>
        <position position="329"/>
    </location>
</feature>
<gene>
    <name evidence="2" type="ORF">PGLA2088_LOCUS17538</name>
</gene>
<comment type="caution">
    <text evidence="2">The sequence shown here is derived from an EMBL/GenBank/DDBJ whole genome shotgun (WGS) entry which is preliminary data.</text>
</comment>
<evidence type="ECO:0000313" key="3">
    <source>
        <dbReference type="Proteomes" id="UP000626109"/>
    </source>
</evidence>
<evidence type="ECO:0000256" key="1">
    <source>
        <dbReference type="SAM" id="MobiDB-lite"/>
    </source>
</evidence>
<dbReference type="AlphaFoldDB" id="A0A813JCD8"/>
<evidence type="ECO:0000313" key="2">
    <source>
        <dbReference type="EMBL" id="CAE8670661.1"/>
    </source>
</evidence>
<dbReference type="EMBL" id="CAJNNW010023446">
    <property type="protein sequence ID" value="CAE8670661.1"/>
    <property type="molecule type" value="Genomic_DNA"/>
</dbReference>
<proteinExistence type="predicted"/>